<dbReference type="AlphaFoldDB" id="A0A699ZTY6"/>
<sequence>MLPRNPTRIEIKPSDKEEARLQLCTAACSRSPRANMLPTIMSRSGHSLSSCAHRAEQAVAAPPMEV</sequence>
<accession>A0A699ZTY6</accession>
<keyword evidence="2" id="KW-1185">Reference proteome</keyword>
<organism evidence="1 2">
    <name type="scientific">Haematococcus lacustris</name>
    <name type="common">Green alga</name>
    <name type="synonym">Haematococcus pluvialis</name>
    <dbReference type="NCBI Taxonomy" id="44745"/>
    <lineage>
        <taxon>Eukaryota</taxon>
        <taxon>Viridiplantae</taxon>
        <taxon>Chlorophyta</taxon>
        <taxon>core chlorophytes</taxon>
        <taxon>Chlorophyceae</taxon>
        <taxon>CS clade</taxon>
        <taxon>Chlamydomonadales</taxon>
        <taxon>Haematococcaceae</taxon>
        <taxon>Haematococcus</taxon>
    </lineage>
</organism>
<gene>
    <name evidence="1" type="ORF">HaLaN_20622</name>
</gene>
<protein>
    <submittedName>
        <fullName evidence="1">Uncharacterized protein</fullName>
    </submittedName>
</protein>
<dbReference type="EMBL" id="BLLF01002186">
    <property type="protein sequence ID" value="GFH23069.1"/>
    <property type="molecule type" value="Genomic_DNA"/>
</dbReference>
<feature type="non-terminal residue" evidence="1">
    <location>
        <position position="66"/>
    </location>
</feature>
<reference evidence="1 2" key="1">
    <citation type="submission" date="2020-02" db="EMBL/GenBank/DDBJ databases">
        <title>Draft genome sequence of Haematococcus lacustris strain NIES-144.</title>
        <authorList>
            <person name="Morimoto D."/>
            <person name="Nakagawa S."/>
            <person name="Yoshida T."/>
            <person name="Sawayama S."/>
        </authorList>
    </citation>
    <scope>NUCLEOTIDE SEQUENCE [LARGE SCALE GENOMIC DNA]</scope>
    <source>
        <strain evidence="1 2">NIES-144</strain>
    </source>
</reference>
<dbReference type="Proteomes" id="UP000485058">
    <property type="component" value="Unassembled WGS sequence"/>
</dbReference>
<evidence type="ECO:0000313" key="1">
    <source>
        <dbReference type="EMBL" id="GFH23069.1"/>
    </source>
</evidence>
<comment type="caution">
    <text evidence="1">The sequence shown here is derived from an EMBL/GenBank/DDBJ whole genome shotgun (WGS) entry which is preliminary data.</text>
</comment>
<proteinExistence type="predicted"/>
<evidence type="ECO:0000313" key="2">
    <source>
        <dbReference type="Proteomes" id="UP000485058"/>
    </source>
</evidence>
<name>A0A699ZTY6_HAELA</name>